<proteinExistence type="inferred from homology"/>
<organism evidence="3 4">
    <name type="scientific">Thelohanellus kitauei</name>
    <name type="common">Myxosporean</name>
    <dbReference type="NCBI Taxonomy" id="669202"/>
    <lineage>
        <taxon>Eukaryota</taxon>
        <taxon>Metazoa</taxon>
        <taxon>Cnidaria</taxon>
        <taxon>Myxozoa</taxon>
        <taxon>Myxosporea</taxon>
        <taxon>Bivalvulida</taxon>
        <taxon>Platysporina</taxon>
        <taxon>Myxobolidae</taxon>
        <taxon>Thelohanellus</taxon>
    </lineage>
</organism>
<comment type="similarity">
    <text evidence="1">Belongs to the bystin family.</text>
</comment>
<evidence type="ECO:0000313" key="3">
    <source>
        <dbReference type="EMBL" id="KII70958.1"/>
    </source>
</evidence>
<protein>
    <submittedName>
        <fullName evidence="3">Cell adhesion protein byn-1</fullName>
    </submittedName>
</protein>
<evidence type="ECO:0000313" key="4">
    <source>
        <dbReference type="Proteomes" id="UP000031668"/>
    </source>
</evidence>
<gene>
    <name evidence="3" type="ORF">RF11_04674</name>
</gene>
<dbReference type="PANTHER" id="PTHR12821:SF0">
    <property type="entry name" value="BYSTIN"/>
    <property type="match status" value="1"/>
</dbReference>
<keyword evidence="2" id="KW-0175">Coiled coil</keyword>
<dbReference type="InterPro" id="IPR007955">
    <property type="entry name" value="Bystin"/>
</dbReference>
<dbReference type="Pfam" id="PF05291">
    <property type="entry name" value="Bystin"/>
    <property type="match status" value="1"/>
</dbReference>
<dbReference type="GO" id="GO:0030515">
    <property type="term" value="F:snoRNA binding"/>
    <property type="evidence" value="ECO:0007669"/>
    <property type="project" value="TreeGrafter"/>
</dbReference>
<accession>A0A0C2JNM2</accession>
<dbReference type="GO" id="GO:0005730">
    <property type="term" value="C:nucleolus"/>
    <property type="evidence" value="ECO:0007669"/>
    <property type="project" value="TreeGrafter"/>
</dbReference>
<dbReference type="PANTHER" id="PTHR12821">
    <property type="entry name" value="BYSTIN"/>
    <property type="match status" value="1"/>
</dbReference>
<comment type="caution">
    <text evidence="3">The sequence shown here is derived from an EMBL/GenBank/DDBJ whole genome shotgun (WGS) entry which is preliminary data.</text>
</comment>
<evidence type="ECO:0000256" key="2">
    <source>
        <dbReference type="SAM" id="Coils"/>
    </source>
</evidence>
<name>A0A0C2JNM2_THEKT</name>
<reference evidence="3 4" key="1">
    <citation type="journal article" date="2014" name="Genome Biol. Evol.">
        <title>The genome of the myxosporean Thelohanellus kitauei shows adaptations to nutrient acquisition within its fish host.</title>
        <authorList>
            <person name="Yang Y."/>
            <person name="Xiong J."/>
            <person name="Zhou Z."/>
            <person name="Huo F."/>
            <person name="Miao W."/>
            <person name="Ran C."/>
            <person name="Liu Y."/>
            <person name="Zhang J."/>
            <person name="Feng J."/>
            <person name="Wang M."/>
            <person name="Wang M."/>
            <person name="Wang L."/>
            <person name="Yao B."/>
        </authorList>
    </citation>
    <scope>NUCLEOTIDE SEQUENCE [LARGE SCALE GENOMIC DNA]</scope>
    <source>
        <strain evidence="3">Wuqing</strain>
    </source>
</reference>
<dbReference type="Proteomes" id="UP000031668">
    <property type="component" value="Unassembled WGS sequence"/>
</dbReference>
<dbReference type="GO" id="GO:0005737">
    <property type="term" value="C:cytoplasm"/>
    <property type="evidence" value="ECO:0007669"/>
    <property type="project" value="TreeGrafter"/>
</dbReference>
<evidence type="ECO:0000256" key="1">
    <source>
        <dbReference type="ARBA" id="ARBA00007114"/>
    </source>
</evidence>
<dbReference type="GO" id="GO:0030688">
    <property type="term" value="C:preribosome, small subunit precursor"/>
    <property type="evidence" value="ECO:0007669"/>
    <property type="project" value="TreeGrafter"/>
</dbReference>
<sequence length="220" mass="25222">MGRFKKVFKTKKLQVESRPHLTDQIRGKKTNKVKKAKEKNIKFKNQKNDNANQKLARKIVNLAKSESEKRNPVENLLSSASALSIESSDYDIKLEDQTDQYFAVDDTYYDKFIQEVGVEMPDILQEASQNLSLKKIKDQPIECIRNPGISEEIFDTYKKVGLILSKYRSGPLPKAVKIVPILNFYQDLLQIMEPNSWTAASVLQVTRYFVASAKPPVCYE</sequence>
<dbReference type="EMBL" id="JWZT01001920">
    <property type="protein sequence ID" value="KII70958.1"/>
    <property type="molecule type" value="Genomic_DNA"/>
</dbReference>
<dbReference type="OrthoDB" id="2192561at2759"/>
<dbReference type="GO" id="GO:0006364">
    <property type="term" value="P:rRNA processing"/>
    <property type="evidence" value="ECO:0007669"/>
    <property type="project" value="TreeGrafter"/>
</dbReference>
<feature type="coiled-coil region" evidence="2">
    <location>
        <begin position="34"/>
        <end position="68"/>
    </location>
</feature>
<dbReference type="AlphaFoldDB" id="A0A0C2JNM2"/>
<keyword evidence="4" id="KW-1185">Reference proteome</keyword>